<comment type="caution">
    <text evidence="2">The sequence shown here is derived from an EMBL/GenBank/DDBJ whole genome shotgun (WGS) entry which is preliminary data.</text>
</comment>
<evidence type="ECO:0000313" key="4">
    <source>
        <dbReference type="Proteomes" id="UP000295547"/>
    </source>
</evidence>
<organism evidence="2 3">
    <name type="scientific">Rhizobium azibense</name>
    <dbReference type="NCBI Taxonomy" id="1136135"/>
    <lineage>
        <taxon>Bacteria</taxon>
        <taxon>Pseudomonadati</taxon>
        <taxon>Pseudomonadota</taxon>
        <taxon>Alphaproteobacteria</taxon>
        <taxon>Hyphomicrobiales</taxon>
        <taxon>Rhizobiaceae</taxon>
        <taxon>Rhizobium/Agrobacterium group</taxon>
        <taxon>Rhizobium</taxon>
    </lineage>
</organism>
<protein>
    <submittedName>
        <fullName evidence="2">Uncharacterized protein</fullName>
    </submittedName>
</protein>
<proteinExistence type="predicted"/>
<keyword evidence="4" id="KW-1185">Reference proteome</keyword>
<dbReference type="Proteomes" id="UP000295547">
    <property type="component" value="Unassembled WGS sequence"/>
</dbReference>
<evidence type="ECO:0000313" key="1">
    <source>
        <dbReference type="EMBL" id="TCU31272.1"/>
    </source>
</evidence>
<evidence type="ECO:0000313" key="2">
    <source>
        <dbReference type="EMBL" id="TCU40718.1"/>
    </source>
</evidence>
<name>A0A4R3RWQ2_9HYPH</name>
<evidence type="ECO:0000313" key="3">
    <source>
        <dbReference type="Proteomes" id="UP000295507"/>
    </source>
</evidence>
<dbReference type="AlphaFoldDB" id="A0A4R3RWQ2"/>
<gene>
    <name evidence="2" type="ORF">EV129_1013</name>
    <name evidence="1" type="ORF">EV130_101849</name>
</gene>
<dbReference type="EMBL" id="SMBJ01000001">
    <property type="protein sequence ID" value="TCU31272.1"/>
    <property type="molecule type" value="Genomic_DNA"/>
</dbReference>
<sequence length="123" mass="12674">MAGIASTGSDPLVSVAASLHRLDGVAGIDRLFEGVGQALAPLPATAPTALREGWLSDISDRFSSEVLGDAQPIIDGSMGVASGHSITDPEELESPFRIAHNCLGFAGDQLLLRNFAEIGGKGF</sequence>
<accession>A0A4R3RWQ2</accession>
<reference evidence="3 4" key="1">
    <citation type="submission" date="2019-03" db="EMBL/GenBank/DDBJ databases">
        <title>Genomic Encyclopedia of Type Strains, Phase IV (KMG-V): Genome sequencing to study the core and pangenomes of soil and plant-associated prokaryotes.</title>
        <authorList>
            <person name="Whitman W."/>
        </authorList>
    </citation>
    <scope>NUCLEOTIDE SEQUENCE [LARGE SCALE GENOMIC DNA]</scope>
    <source>
        <strain evidence="1 4">Gr42</strain>
        <strain evidence="2 3">IE4868</strain>
    </source>
</reference>
<dbReference type="Proteomes" id="UP000295507">
    <property type="component" value="Unassembled WGS sequence"/>
</dbReference>
<dbReference type="EMBL" id="SMBK01000001">
    <property type="protein sequence ID" value="TCU40718.1"/>
    <property type="molecule type" value="Genomic_DNA"/>
</dbReference>